<dbReference type="GO" id="GO:0005634">
    <property type="term" value="C:nucleus"/>
    <property type="evidence" value="ECO:0007669"/>
    <property type="project" value="UniProtKB-UniRule"/>
</dbReference>
<dbReference type="PANTHER" id="PTHR10270:SF161">
    <property type="entry name" value="SEX-DETERMINING REGION Y PROTEIN"/>
    <property type="match status" value="1"/>
</dbReference>
<evidence type="ECO:0000256" key="1">
    <source>
        <dbReference type="ARBA" id="ARBA00023125"/>
    </source>
</evidence>
<evidence type="ECO:0000259" key="4">
    <source>
        <dbReference type="PROSITE" id="PS50118"/>
    </source>
</evidence>
<proteinExistence type="predicted"/>
<keyword evidence="1 3" id="KW-0238">DNA-binding</keyword>
<dbReference type="PROSITE" id="PS50118">
    <property type="entry name" value="HMG_BOX_2"/>
    <property type="match status" value="1"/>
</dbReference>
<feature type="non-terminal residue" evidence="5">
    <location>
        <position position="174"/>
    </location>
</feature>
<accession>A0AAV0AH99</accession>
<feature type="DNA-binding region" description="HMG box" evidence="3">
    <location>
        <begin position="84"/>
        <end position="152"/>
    </location>
</feature>
<sequence length="174" mass="19877">MPPDIGELKNEVLNTTVRIPSTPLADLKCGVQNNVLPEVFSQLGHNSLYTSQAQPIVEIDRVISSEFGEVAGILHQKLHSDGQPRRPMNAFMIFSRHRRVAIQAIDTSLKNTEVSKRLGQIWNKLPAKDKLHYLELAKSHKDEFQKKFPDYVYRRKLNNTGKRRSSTSQQKMKA</sequence>
<evidence type="ECO:0000256" key="3">
    <source>
        <dbReference type="PROSITE-ProRule" id="PRU00267"/>
    </source>
</evidence>
<evidence type="ECO:0000256" key="2">
    <source>
        <dbReference type="ARBA" id="ARBA00023163"/>
    </source>
</evidence>
<dbReference type="GO" id="GO:0030154">
    <property type="term" value="P:cell differentiation"/>
    <property type="evidence" value="ECO:0007669"/>
    <property type="project" value="TreeGrafter"/>
</dbReference>
<dbReference type="AlphaFoldDB" id="A0AAV0AH99"/>
<dbReference type="Pfam" id="PF00505">
    <property type="entry name" value="HMG_box"/>
    <property type="match status" value="1"/>
</dbReference>
<dbReference type="SMART" id="SM00398">
    <property type="entry name" value="HMG"/>
    <property type="match status" value="1"/>
</dbReference>
<dbReference type="SUPFAM" id="SSF47095">
    <property type="entry name" value="HMG-box"/>
    <property type="match status" value="1"/>
</dbReference>
<keyword evidence="2" id="KW-0804">Transcription</keyword>
<dbReference type="Gene3D" id="1.10.30.10">
    <property type="entry name" value="High mobility group box domain"/>
    <property type="match status" value="1"/>
</dbReference>
<keyword evidence="6" id="KW-1185">Reference proteome</keyword>
<keyword evidence="3" id="KW-0539">Nucleus</keyword>
<name>A0AAV0AH99_PHAPC</name>
<dbReference type="Proteomes" id="UP001153365">
    <property type="component" value="Unassembled WGS sequence"/>
</dbReference>
<evidence type="ECO:0000313" key="5">
    <source>
        <dbReference type="EMBL" id="CAH7667746.1"/>
    </source>
</evidence>
<protein>
    <submittedName>
        <fullName evidence="5">High mobility group box domain-containing protein</fullName>
    </submittedName>
</protein>
<reference evidence="5" key="1">
    <citation type="submission" date="2022-06" db="EMBL/GenBank/DDBJ databases">
        <authorList>
            <consortium name="SYNGENTA / RWTH Aachen University"/>
        </authorList>
    </citation>
    <scope>NUCLEOTIDE SEQUENCE</scope>
</reference>
<organism evidence="5 6">
    <name type="scientific">Phakopsora pachyrhizi</name>
    <name type="common">Asian soybean rust disease fungus</name>
    <dbReference type="NCBI Taxonomy" id="170000"/>
    <lineage>
        <taxon>Eukaryota</taxon>
        <taxon>Fungi</taxon>
        <taxon>Dikarya</taxon>
        <taxon>Basidiomycota</taxon>
        <taxon>Pucciniomycotina</taxon>
        <taxon>Pucciniomycetes</taxon>
        <taxon>Pucciniales</taxon>
        <taxon>Phakopsoraceae</taxon>
        <taxon>Phakopsora</taxon>
    </lineage>
</organism>
<dbReference type="PANTHER" id="PTHR10270">
    <property type="entry name" value="SOX TRANSCRIPTION FACTOR"/>
    <property type="match status" value="1"/>
</dbReference>
<dbReference type="GO" id="GO:0000978">
    <property type="term" value="F:RNA polymerase II cis-regulatory region sequence-specific DNA binding"/>
    <property type="evidence" value="ECO:0007669"/>
    <property type="project" value="TreeGrafter"/>
</dbReference>
<dbReference type="InterPro" id="IPR050140">
    <property type="entry name" value="SRY-related_HMG-box_TF-like"/>
</dbReference>
<feature type="domain" description="HMG box" evidence="4">
    <location>
        <begin position="84"/>
        <end position="152"/>
    </location>
</feature>
<dbReference type="GO" id="GO:0001228">
    <property type="term" value="F:DNA-binding transcription activator activity, RNA polymerase II-specific"/>
    <property type="evidence" value="ECO:0007669"/>
    <property type="project" value="TreeGrafter"/>
</dbReference>
<comment type="caution">
    <text evidence="5">The sequence shown here is derived from an EMBL/GenBank/DDBJ whole genome shotgun (WGS) entry which is preliminary data.</text>
</comment>
<dbReference type="InterPro" id="IPR036910">
    <property type="entry name" value="HMG_box_dom_sf"/>
</dbReference>
<dbReference type="InterPro" id="IPR009071">
    <property type="entry name" value="HMG_box_dom"/>
</dbReference>
<gene>
    <name evidence="5" type="ORF">PPACK8108_LOCUS2171</name>
</gene>
<dbReference type="EMBL" id="CALTRL010000373">
    <property type="protein sequence ID" value="CAH7667746.1"/>
    <property type="molecule type" value="Genomic_DNA"/>
</dbReference>
<evidence type="ECO:0000313" key="6">
    <source>
        <dbReference type="Proteomes" id="UP001153365"/>
    </source>
</evidence>